<gene>
    <name evidence="1" type="ORF">RCOM_0235540</name>
</gene>
<dbReference type="AlphaFoldDB" id="B9T750"/>
<dbReference type="Proteomes" id="UP000008311">
    <property type="component" value="Unassembled WGS sequence"/>
</dbReference>
<dbReference type="EMBL" id="EQ974703">
    <property type="protein sequence ID" value="EEF28313.1"/>
    <property type="molecule type" value="Genomic_DNA"/>
</dbReference>
<sequence length="55" mass="6198">MKLSQLCRVSITKTVDSITTTATWILQISLECHETCLPVPQEIYSWAPGRTMTKS</sequence>
<accession>B9T750</accession>
<dbReference type="InParanoid" id="B9T750"/>
<reference evidence="2" key="1">
    <citation type="journal article" date="2010" name="Nat. Biotechnol.">
        <title>Draft genome sequence of the oilseed species Ricinus communis.</title>
        <authorList>
            <person name="Chan A.P."/>
            <person name="Crabtree J."/>
            <person name="Zhao Q."/>
            <person name="Lorenzi H."/>
            <person name="Orvis J."/>
            <person name="Puiu D."/>
            <person name="Melake-Berhan A."/>
            <person name="Jones K.M."/>
            <person name="Redman J."/>
            <person name="Chen G."/>
            <person name="Cahoon E.B."/>
            <person name="Gedil M."/>
            <person name="Stanke M."/>
            <person name="Haas B.J."/>
            <person name="Wortman J.R."/>
            <person name="Fraser-Liggett C.M."/>
            <person name="Ravel J."/>
            <person name="Rabinowicz P.D."/>
        </authorList>
    </citation>
    <scope>NUCLEOTIDE SEQUENCE [LARGE SCALE GENOMIC DNA]</scope>
    <source>
        <strain evidence="2">cv. Hale</strain>
    </source>
</reference>
<proteinExistence type="predicted"/>
<organism evidence="1 2">
    <name type="scientific">Ricinus communis</name>
    <name type="common">Castor bean</name>
    <dbReference type="NCBI Taxonomy" id="3988"/>
    <lineage>
        <taxon>Eukaryota</taxon>
        <taxon>Viridiplantae</taxon>
        <taxon>Streptophyta</taxon>
        <taxon>Embryophyta</taxon>
        <taxon>Tracheophyta</taxon>
        <taxon>Spermatophyta</taxon>
        <taxon>Magnoliopsida</taxon>
        <taxon>eudicotyledons</taxon>
        <taxon>Gunneridae</taxon>
        <taxon>Pentapetalae</taxon>
        <taxon>rosids</taxon>
        <taxon>fabids</taxon>
        <taxon>Malpighiales</taxon>
        <taxon>Euphorbiaceae</taxon>
        <taxon>Acalyphoideae</taxon>
        <taxon>Acalypheae</taxon>
        <taxon>Ricinus</taxon>
    </lineage>
</organism>
<evidence type="ECO:0000313" key="2">
    <source>
        <dbReference type="Proteomes" id="UP000008311"/>
    </source>
</evidence>
<evidence type="ECO:0000313" key="1">
    <source>
        <dbReference type="EMBL" id="EEF28313.1"/>
    </source>
</evidence>
<keyword evidence="2" id="KW-1185">Reference proteome</keyword>
<protein>
    <submittedName>
        <fullName evidence="1">Uncharacterized protein</fullName>
    </submittedName>
</protein>
<name>B9T750_RICCO</name>